<dbReference type="AlphaFoldDB" id="A0A8K0E4H3"/>
<sequence>MFVLLLGGSGWPWISSSLACPYLGRIRSSERVGTAQKPNATFENMVLLFKVRFHCSKVSSAACRCVEVEGVFGKYRQKAFGFSLEECPDHVLLFGGDPEPFAEIRGCTSAKSVRSCIVTGKVLQVSPAVRHKLPWHDTVEVQHHVNDAVEGESEPYFEGDLVCASTRRKELPLRVRADNLIGSACRTSPKSGPIAAWTVYPNARGWIGVSTLGTVLGLENHDREVLVDGKRRGESKVEVAQEFSNKGSEDETRVGDKKGFRLTVVSMKGCDRVLDLNERL</sequence>
<accession>A0A8K0E4H3</accession>
<evidence type="ECO:0000313" key="2">
    <source>
        <dbReference type="Proteomes" id="UP000796880"/>
    </source>
</evidence>
<reference evidence="1" key="1">
    <citation type="submission" date="2020-03" db="EMBL/GenBank/DDBJ databases">
        <title>A high-quality chromosome-level genome assembly of a woody plant with both climbing and erect habits, Rhamnella rubrinervis.</title>
        <authorList>
            <person name="Lu Z."/>
            <person name="Yang Y."/>
            <person name="Zhu X."/>
            <person name="Sun Y."/>
        </authorList>
    </citation>
    <scope>NUCLEOTIDE SEQUENCE</scope>
    <source>
        <strain evidence="1">BYM</strain>
        <tissue evidence="1">Leaf</tissue>
    </source>
</reference>
<name>A0A8K0E4H3_9ROSA</name>
<comment type="caution">
    <text evidence="1">The sequence shown here is derived from an EMBL/GenBank/DDBJ whole genome shotgun (WGS) entry which is preliminary data.</text>
</comment>
<evidence type="ECO:0000313" key="1">
    <source>
        <dbReference type="EMBL" id="KAF3440116.1"/>
    </source>
</evidence>
<dbReference type="Proteomes" id="UP000796880">
    <property type="component" value="Unassembled WGS sequence"/>
</dbReference>
<keyword evidence="2" id="KW-1185">Reference proteome</keyword>
<proteinExistence type="predicted"/>
<gene>
    <name evidence="1" type="ORF">FNV43_RR18394</name>
</gene>
<protein>
    <submittedName>
        <fullName evidence="1">Uncharacterized protein</fullName>
    </submittedName>
</protein>
<dbReference type="EMBL" id="VOIH02000008">
    <property type="protein sequence ID" value="KAF3440116.1"/>
    <property type="molecule type" value="Genomic_DNA"/>
</dbReference>
<organism evidence="1 2">
    <name type="scientific">Rhamnella rubrinervis</name>
    <dbReference type="NCBI Taxonomy" id="2594499"/>
    <lineage>
        <taxon>Eukaryota</taxon>
        <taxon>Viridiplantae</taxon>
        <taxon>Streptophyta</taxon>
        <taxon>Embryophyta</taxon>
        <taxon>Tracheophyta</taxon>
        <taxon>Spermatophyta</taxon>
        <taxon>Magnoliopsida</taxon>
        <taxon>eudicotyledons</taxon>
        <taxon>Gunneridae</taxon>
        <taxon>Pentapetalae</taxon>
        <taxon>rosids</taxon>
        <taxon>fabids</taxon>
        <taxon>Rosales</taxon>
        <taxon>Rhamnaceae</taxon>
        <taxon>rhamnoid group</taxon>
        <taxon>Rhamneae</taxon>
        <taxon>Rhamnella</taxon>
    </lineage>
</organism>